<dbReference type="PANTHER" id="PTHR12689">
    <property type="entry name" value="A1 CISTRON SPLICING FACTOR AAR2-RELATED"/>
    <property type="match status" value="1"/>
</dbReference>
<evidence type="ECO:0008006" key="7">
    <source>
        <dbReference type="Google" id="ProtNLM"/>
    </source>
</evidence>
<evidence type="ECO:0000256" key="2">
    <source>
        <dbReference type="SAM" id="MobiDB-lite"/>
    </source>
</evidence>
<evidence type="ECO:0000256" key="1">
    <source>
        <dbReference type="ARBA" id="ARBA00006281"/>
    </source>
</evidence>
<dbReference type="InterPro" id="IPR038516">
    <property type="entry name" value="AAR2_N_sf"/>
</dbReference>
<dbReference type="GO" id="GO:0000244">
    <property type="term" value="P:spliceosomal tri-snRNP complex assembly"/>
    <property type="evidence" value="ECO:0007669"/>
    <property type="project" value="TreeGrafter"/>
</dbReference>
<dbReference type="Pfam" id="PF05282">
    <property type="entry name" value="AAR2"/>
    <property type="match status" value="1"/>
</dbReference>
<gene>
    <name evidence="5" type="ORF">UREG_01594</name>
</gene>
<evidence type="ECO:0000313" key="5">
    <source>
        <dbReference type="EMBL" id="EEP76745.1"/>
    </source>
</evidence>
<evidence type="ECO:0000259" key="3">
    <source>
        <dbReference type="Pfam" id="PF05282"/>
    </source>
</evidence>
<dbReference type="VEuPathDB" id="FungiDB:UREG_01594"/>
<dbReference type="KEGG" id="ure:UREG_01594"/>
<keyword evidence="6" id="KW-1185">Reference proteome</keyword>
<dbReference type="eggNOG" id="KOG3937">
    <property type="taxonomic scope" value="Eukaryota"/>
</dbReference>
<dbReference type="InterPro" id="IPR038514">
    <property type="entry name" value="AAR2_C_sf"/>
</dbReference>
<proteinExistence type="inferred from homology"/>
<dbReference type="RefSeq" id="XP_002542078.1">
    <property type="nucleotide sequence ID" value="XM_002542032.1"/>
</dbReference>
<dbReference type="CDD" id="cd13778">
    <property type="entry name" value="Aar2_C"/>
    <property type="match status" value="1"/>
</dbReference>
<dbReference type="CDD" id="cd13777">
    <property type="entry name" value="Aar2_N"/>
    <property type="match status" value="1"/>
</dbReference>
<dbReference type="AlphaFoldDB" id="C4JIY7"/>
<organism evidence="5 6">
    <name type="scientific">Uncinocarpus reesii (strain UAMH 1704)</name>
    <dbReference type="NCBI Taxonomy" id="336963"/>
    <lineage>
        <taxon>Eukaryota</taxon>
        <taxon>Fungi</taxon>
        <taxon>Dikarya</taxon>
        <taxon>Ascomycota</taxon>
        <taxon>Pezizomycotina</taxon>
        <taxon>Eurotiomycetes</taxon>
        <taxon>Eurotiomycetidae</taxon>
        <taxon>Onygenales</taxon>
        <taxon>Onygenaceae</taxon>
        <taxon>Uncinocarpus</taxon>
    </lineage>
</organism>
<feature type="domain" description="AAR2 C-terminal" evidence="3">
    <location>
        <begin position="234"/>
        <end position="405"/>
    </location>
</feature>
<dbReference type="OMA" id="VWQSGGL"/>
<dbReference type="HOGENOM" id="CLU_024943_2_0_1"/>
<feature type="domain" description="AAR2 N-terminal" evidence="4">
    <location>
        <begin position="8"/>
        <end position="182"/>
    </location>
</feature>
<dbReference type="OrthoDB" id="201752at2759"/>
<dbReference type="InterPro" id="IPR007946">
    <property type="entry name" value="AAR2"/>
</dbReference>
<dbReference type="Pfam" id="PF20981">
    <property type="entry name" value="AAR2_1st"/>
    <property type="match status" value="1"/>
</dbReference>
<dbReference type="InterPro" id="IPR033648">
    <property type="entry name" value="AAR2_C"/>
</dbReference>
<reference evidence="6" key="1">
    <citation type="journal article" date="2009" name="Genome Res.">
        <title>Comparative genomic analyses of the human fungal pathogens Coccidioides and their relatives.</title>
        <authorList>
            <person name="Sharpton T.J."/>
            <person name="Stajich J.E."/>
            <person name="Rounsley S.D."/>
            <person name="Gardner M.J."/>
            <person name="Wortman J.R."/>
            <person name="Jordar V.S."/>
            <person name="Maiti R."/>
            <person name="Kodira C.D."/>
            <person name="Neafsey D.E."/>
            <person name="Zeng Q."/>
            <person name="Hung C.-Y."/>
            <person name="McMahan C."/>
            <person name="Muszewska A."/>
            <person name="Grynberg M."/>
            <person name="Mandel M.A."/>
            <person name="Kellner E.M."/>
            <person name="Barker B.M."/>
            <person name="Galgiani J.N."/>
            <person name="Orbach M.J."/>
            <person name="Kirkland T.N."/>
            <person name="Cole G.T."/>
            <person name="Henn M.R."/>
            <person name="Birren B.W."/>
            <person name="Taylor J.W."/>
        </authorList>
    </citation>
    <scope>NUCLEOTIDE SEQUENCE [LARGE SCALE GENOMIC DNA]</scope>
    <source>
        <strain evidence="6">UAMH 1704</strain>
    </source>
</reference>
<dbReference type="InParanoid" id="C4JIY7"/>
<dbReference type="GeneID" id="8438563"/>
<sequence length="438" mass="48127">MSGSPQPTPTLVISDLPPKTLVGIDLFSFTSTPNFHGVKDLPAGAHFLYTGTTESFSLRSGEWFYIEGQGNGPSNQVSRAGGIDIRLRKWDTALETLVPVDESNDAGRQEAMGLRANLGAIWASGGLLAYTSRLNTIPENTTGASEEGRGLMSGKDERSPARGDWAKLSDHITPSVLSRILGPSNGTLGSSTQRWTISSGGSAWRDTDHIPGLSTKDIADAAGTAGEQEKDLQFLPVNLKKTWREGAIGRERTEAAQDRSWALGELIAHALPANQPRDAETAGEEQVLGELQFTFLMVLTLMNYSCMEQWKRLLGLIFTCQCAIKEREQFFVKVLQTLRIQLRHCDDVEGGLFEMDGEDGGTLLKNLLAKLKRTVDDMADASCVEFKKEFALLEQFVKAEYNWELSRASIVRRGLLELEDGEQVELEVKGAEEEDETK</sequence>
<comment type="similarity">
    <text evidence="1">Belongs to the AAR2 family.</text>
</comment>
<dbReference type="PANTHER" id="PTHR12689:SF4">
    <property type="entry name" value="PROTEIN AAR2 HOMOLOG"/>
    <property type="match status" value="1"/>
</dbReference>
<feature type="region of interest" description="Disordered" evidence="2">
    <location>
        <begin position="139"/>
        <end position="162"/>
    </location>
</feature>
<evidence type="ECO:0000259" key="4">
    <source>
        <dbReference type="Pfam" id="PF20981"/>
    </source>
</evidence>
<dbReference type="Gene3D" id="1.25.40.550">
    <property type="entry name" value="Aar2, C-terminal domain-like"/>
    <property type="match status" value="1"/>
</dbReference>
<dbReference type="Gene3D" id="2.60.34.20">
    <property type="match status" value="1"/>
</dbReference>
<name>C4JIY7_UNCRE</name>
<dbReference type="EMBL" id="CH476615">
    <property type="protein sequence ID" value="EEP76745.1"/>
    <property type="molecule type" value="Genomic_DNA"/>
</dbReference>
<protein>
    <recommendedName>
        <fullName evidence="7">AAR2 family protein</fullName>
    </recommendedName>
</protein>
<dbReference type="STRING" id="336963.C4JIY7"/>
<feature type="compositionally biased region" description="Basic and acidic residues" evidence="2">
    <location>
        <begin position="146"/>
        <end position="162"/>
    </location>
</feature>
<dbReference type="Proteomes" id="UP000002058">
    <property type="component" value="Unassembled WGS sequence"/>
</dbReference>
<accession>C4JIY7</accession>
<dbReference type="InterPro" id="IPR033647">
    <property type="entry name" value="Aar2_N"/>
</dbReference>
<evidence type="ECO:0000313" key="6">
    <source>
        <dbReference type="Proteomes" id="UP000002058"/>
    </source>
</evidence>